<evidence type="ECO:0000259" key="2">
    <source>
        <dbReference type="PROSITE" id="PS50879"/>
    </source>
</evidence>
<keyword evidence="4" id="KW-1185">Reference proteome</keyword>
<dbReference type="Gramene" id="ESQ55854">
    <property type="protein sequence ID" value="ESQ55854"/>
    <property type="gene ID" value="EUTSA_v10027437mg"/>
</dbReference>
<protein>
    <recommendedName>
        <fullName evidence="2">RNase H type-1 domain-containing protein</fullName>
    </recommendedName>
</protein>
<accession>V4MH06</accession>
<dbReference type="InterPro" id="IPR002156">
    <property type="entry name" value="RNaseH_domain"/>
</dbReference>
<dbReference type="SUPFAM" id="SSF53098">
    <property type="entry name" value="Ribonuclease H-like"/>
    <property type="match status" value="1"/>
</dbReference>
<feature type="non-terminal residue" evidence="3">
    <location>
        <position position="115"/>
    </location>
</feature>
<sequence>DSVTIEFDGASKGNPGKAGAGAVLRAPDKSVLCYLREGVGTASNNVAEYRALNLGLKCALEKGFTNVRVQGDSMLVCKQVQDAWETKHPKMAELCNQAKELKSQFKSFDIQHVDR</sequence>
<dbReference type="PANTHER" id="PTHR46387">
    <property type="entry name" value="POLYNUCLEOTIDYL TRANSFERASE, RIBONUCLEASE H-LIKE SUPERFAMILY PROTEIN"/>
    <property type="match status" value="1"/>
</dbReference>
<name>V4MH06_EUTSA</name>
<dbReference type="Proteomes" id="UP000030689">
    <property type="component" value="Unassembled WGS sequence"/>
</dbReference>
<dbReference type="OrthoDB" id="2016287at2759"/>
<feature type="region of interest" description="Disordered" evidence="1">
    <location>
        <begin position="1"/>
        <end position="20"/>
    </location>
</feature>
<evidence type="ECO:0000313" key="3">
    <source>
        <dbReference type="EMBL" id="ESQ55854.1"/>
    </source>
</evidence>
<dbReference type="CDD" id="cd09279">
    <property type="entry name" value="RNase_HI_like"/>
    <property type="match status" value="1"/>
</dbReference>
<organism evidence="3 4">
    <name type="scientific">Eutrema salsugineum</name>
    <name type="common">Saltwater cress</name>
    <name type="synonym">Sisymbrium salsugineum</name>
    <dbReference type="NCBI Taxonomy" id="72664"/>
    <lineage>
        <taxon>Eukaryota</taxon>
        <taxon>Viridiplantae</taxon>
        <taxon>Streptophyta</taxon>
        <taxon>Embryophyta</taxon>
        <taxon>Tracheophyta</taxon>
        <taxon>Spermatophyta</taxon>
        <taxon>Magnoliopsida</taxon>
        <taxon>eudicotyledons</taxon>
        <taxon>Gunneridae</taxon>
        <taxon>Pentapetalae</taxon>
        <taxon>rosids</taxon>
        <taxon>malvids</taxon>
        <taxon>Brassicales</taxon>
        <taxon>Brassicaceae</taxon>
        <taxon>Eutremeae</taxon>
        <taxon>Eutrema</taxon>
    </lineage>
</organism>
<dbReference type="FunFam" id="3.30.420.10:FF:000076">
    <property type="entry name" value="RBR-type E3 ubiquitin transferase"/>
    <property type="match status" value="1"/>
</dbReference>
<dbReference type="Pfam" id="PF13456">
    <property type="entry name" value="RVT_3"/>
    <property type="match status" value="1"/>
</dbReference>
<dbReference type="OMA" id="QHQATHV"/>
<gene>
    <name evidence="3" type="ORF">EUTSA_v10027437mg</name>
</gene>
<dbReference type="KEGG" id="eus:EUTSA_v10027437mg"/>
<reference evidence="3 4" key="1">
    <citation type="journal article" date="2013" name="Front. Plant Sci.">
        <title>The Reference Genome of the Halophytic Plant Eutrema salsugineum.</title>
        <authorList>
            <person name="Yang R."/>
            <person name="Jarvis D.E."/>
            <person name="Chen H."/>
            <person name="Beilstein M.A."/>
            <person name="Grimwood J."/>
            <person name="Jenkins J."/>
            <person name="Shu S."/>
            <person name="Prochnik S."/>
            <person name="Xin M."/>
            <person name="Ma C."/>
            <person name="Schmutz J."/>
            <person name="Wing R.A."/>
            <person name="Mitchell-Olds T."/>
            <person name="Schumaker K.S."/>
            <person name="Wang X."/>
        </authorList>
    </citation>
    <scope>NUCLEOTIDE SEQUENCE [LARGE SCALE GENOMIC DNA]</scope>
</reference>
<dbReference type="GO" id="GO:0004523">
    <property type="term" value="F:RNA-DNA hybrid ribonuclease activity"/>
    <property type="evidence" value="ECO:0007669"/>
    <property type="project" value="InterPro"/>
</dbReference>
<feature type="non-terminal residue" evidence="3">
    <location>
        <position position="1"/>
    </location>
</feature>
<evidence type="ECO:0000256" key="1">
    <source>
        <dbReference type="SAM" id="MobiDB-lite"/>
    </source>
</evidence>
<dbReference type="AlphaFoldDB" id="V4MH06"/>
<evidence type="ECO:0000313" key="4">
    <source>
        <dbReference type="Proteomes" id="UP000030689"/>
    </source>
</evidence>
<proteinExistence type="predicted"/>
<dbReference type="PANTHER" id="PTHR46387:SF40">
    <property type="entry name" value="POLYNUCLEOTIDYL TRANSFERASE, RIBONUCLEASE H-LIKE SUPERFAMILY PROTEIN"/>
    <property type="match status" value="1"/>
</dbReference>
<dbReference type="STRING" id="72664.V4MH06"/>
<dbReference type="GO" id="GO:0003676">
    <property type="term" value="F:nucleic acid binding"/>
    <property type="evidence" value="ECO:0007669"/>
    <property type="project" value="InterPro"/>
</dbReference>
<dbReference type="PROSITE" id="PS50879">
    <property type="entry name" value="RNASE_H_1"/>
    <property type="match status" value="1"/>
</dbReference>
<dbReference type="InterPro" id="IPR036397">
    <property type="entry name" value="RNaseH_sf"/>
</dbReference>
<dbReference type="Gene3D" id="3.30.420.10">
    <property type="entry name" value="Ribonuclease H-like superfamily/Ribonuclease H"/>
    <property type="match status" value="1"/>
</dbReference>
<feature type="domain" description="RNase H type-1" evidence="2">
    <location>
        <begin position="1"/>
        <end position="115"/>
    </location>
</feature>
<dbReference type="EMBL" id="KI517384">
    <property type="protein sequence ID" value="ESQ55854.1"/>
    <property type="molecule type" value="Genomic_DNA"/>
</dbReference>
<dbReference type="InterPro" id="IPR012337">
    <property type="entry name" value="RNaseH-like_sf"/>
</dbReference>